<evidence type="ECO:0000313" key="2">
    <source>
        <dbReference type="Proteomes" id="UP001461498"/>
    </source>
</evidence>
<accession>A0AAW1D384</accession>
<evidence type="ECO:0000313" key="1">
    <source>
        <dbReference type="EMBL" id="KAK9505476.1"/>
    </source>
</evidence>
<dbReference type="AlphaFoldDB" id="A0AAW1D384"/>
<protein>
    <submittedName>
        <fullName evidence="1">Uncharacterized protein</fullName>
    </submittedName>
</protein>
<proteinExistence type="predicted"/>
<comment type="caution">
    <text evidence="1">The sequence shown here is derived from an EMBL/GenBank/DDBJ whole genome shotgun (WGS) entry which is preliminary data.</text>
</comment>
<name>A0AAW1D384_9HEMI</name>
<keyword evidence="2" id="KW-1185">Reference proteome</keyword>
<gene>
    <name evidence="1" type="ORF">O3M35_009524</name>
</gene>
<dbReference type="EMBL" id="JAPXFL010000006">
    <property type="protein sequence ID" value="KAK9505476.1"/>
    <property type="molecule type" value="Genomic_DNA"/>
</dbReference>
<dbReference type="Proteomes" id="UP001461498">
    <property type="component" value="Unassembled WGS sequence"/>
</dbReference>
<organism evidence="1 2">
    <name type="scientific">Rhynocoris fuscipes</name>
    <dbReference type="NCBI Taxonomy" id="488301"/>
    <lineage>
        <taxon>Eukaryota</taxon>
        <taxon>Metazoa</taxon>
        <taxon>Ecdysozoa</taxon>
        <taxon>Arthropoda</taxon>
        <taxon>Hexapoda</taxon>
        <taxon>Insecta</taxon>
        <taxon>Pterygota</taxon>
        <taxon>Neoptera</taxon>
        <taxon>Paraneoptera</taxon>
        <taxon>Hemiptera</taxon>
        <taxon>Heteroptera</taxon>
        <taxon>Panheteroptera</taxon>
        <taxon>Cimicomorpha</taxon>
        <taxon>Reduviidae</taxon>
        <taxon>Harpactorinae</taxon>
        <taxon>Harpactorini</taxon>
        <taxon>Rhynocoris</taxon>
    </lineage>
</organism>
<sequence>MWNRKMCLALQMKWHPCLADGVQKLIKFKFGNIRMEYKIFLSWLKPFLKYGRHKICNFELFGWQHCYPDSLEILI</sequence>
<reference evidence="1 2" key="1">
    <citation type="submission" date="2022-12" db="EMBL/GenBank/DDBJ databases">
        <title>Chromosome-level genome assembly of true bugs.</title>
        <authorList>
            <person name="Ma L."/>
            <person name="Li H."/>
        </authorList>
    </citation>
    <scope>NUCLEOTIDE SEQUENCE [LARGE SCALE GENOMIC DNA]</scope>
    <source>
        <strain evidence="1">Lab_2022b</strain>
    </source>
</reference>